<feature type="non-terminal residue" evidence="3">
    <location>
        <position position="1"/>
    </location>
</feature>
<protein>
    <recommendedName>
        <fullName evidence="2">OB domain-containing protein</fullName>
    </recommendedName>
</protein>
<gene>
    <name evidence="3" type="ORF">GIL414_LOCUS46459</name>
</gene>
<accession>A0A8S3B0Q7</accession>
<evidence type="ECO:0000313" key="4">
    <source>
        <dbReference type="Proteomes" id="UP000681720"/>
    </source>
</evidence>
<comment type="caution">
    <text evidence="3">The sequence shown here is derived from an EMBL/GenBank/DDBJ whole genome shotgun (WGS) entry which is preliminary data.</text>
</comment>
<dbReference type="EMBL" id="CAJOBJ010145883">
    <property type="protein sequence ID" value="CAF4783811.1"/>
    <property type="molecule type" value="Genomic_DNA"/>
</dbReference>
<feature type="domain" description="OB" evidence="2">
    <location>
        <begin position="108"/>
        <end position="164"/>
    </location>
</feature>
<feature type="region of interest" description="Disordered" evidence="1">
    <location>
        <begin position="1"/>
        <end position="22"/>
    </location>
</feature>
<evidence type="ECO:0000259" key="2">
    <source>
        <dbReference type="Pfam" id="PF01336"/>
    </source>
</evidence>
<dbReference type="InterPro" id="IPR004365">
    <property type="entry name" value="NA-bd_OB_tRNA"/>
</dbReference>
<evidence type="ECO:0000313" key="3">
    <source>
        <dbReference type="EMBL" id="CAF4783811.1"/>
    </source>
</evidence>
<feature type="non-terminal residue" evidence="3">
    <location>
        <position position="283"/>
    </location>
</feature>
<dbReference type="GO" id="GO:0003676">
    <property type="term" value="F:nucleic acid binding"/>
    <property type="evidence" value="ECO:0007669"/>
    <property type="project" value="InterPro"/>
</dbReference>
<dbReference type="SUPFAM" id="SSF50249">
    <property type="entry name" value="Nucleic acid-binding proteins"/>
    <property type="match status" value="2"/>
</dbReference>
<sequence>ILENTNNDIIHSTDDNNQQASDINNPEAPNIIIETNDSIDPQQNNIESIEIASEIPSNSTNVSSTPQIQRLINEYFPSEDNPFEEINSLNESSLNFRIRCKTIYKSQIRSFGTSSKVFDAIVCDLSGEIKVVAFNEDVDRLYNSVTLNQLITIQNGKIQRTNEVYRSPYSLYEIRLISTSTIDPYVNHTFNPIMKITKVELREISQKLHGVNNDVEGVVIMDRGIVTTTSPMTGTTMIRRSFKIKDETNAVNVTIWNDKNDNIPEDLMNRTVRIPNGKTNHYN</sequence>
<proteinExistence type="predicted"/>
<reference evidence="3" key="1">
    <citation type="submission" date="2021-02" db="EMBL/GenBank/DDBJ databases">
        <authorList>
            <person name="Nowell W R."/>
        </authorList>
    </citation>
    <scope>NUCLEOTIDE SEQUENCE</scope>
</reference>
<dbReference type="Gene3D" id="2.40.50.140">
    <property type="entry name" value="Nucleic acid-binding proteins"/>
    <property type="match status" value="2"/>
</dbReference>
<dbReference type="Pfam" id="PF01336">
    <property type="entry name" value="tRNA_anti-codon"/>
    <property type="match status" value="1"/>
</dbReference>
<dbReference type="AlphaFoldDB" id="A0A8S3B0Q7"/>
<dbReference type="Proteomes" id="UP000681720">
    <property type="component" value="Unassembled WGS sequence"/>
</dbReference>
<evidence type="ECO:0000256" key="1">
    <source>
        <dbReference type="SAM" id="MobiDB-lite"/>
    </source>
</evidence>
<organism evidence="3 4">
    <name type="scientific">Rotaria magnacalcarata</name>
    <dbReference type="NCBI Taxonomy" id="392030"/>
    <lineage>
        <taxon>Eukaryota</taxon>
        <taxon>Metazoa</taxon>
        <taxon>Spiralia</taxon>
        <taxon>Gnathifera</taxon>
        <taxon>Rotifera</taxon>
        <taxon>Eurotatoria</taxon>
        <taxon>Bdelloidea</taxon>
        <taxon>Philodinida</taxon>
        <taxon>Philodinidae</taxon>
        <taxon>Rotaria</taxon>
    </lineage>
</organism>
<name>A0A8S3B0Q7_9BILA</name>
<dbReference type="InterPro" id="IPR012340">
    <property type="entry name" value="NA-bd_OB-fold"/>
</dbReference>